<dbReference type="InterPro" id="IPR029058">
    <property type="entry name" value="AB_hydrolase_fold"/>
</dbReference>
<reference evidence="5" key="1">
    <citation type="journal article" date="2023" name="Mol. Phylogenet. Evol.">
        <title>Genome-scale phylogeny and comparative genomics of the fungal order Sordariales.</title>
        <authorList>
            <person name="Hensen N."/>
            <person name="Bonometti L."/>
            <person name="Westerberg I."/>
            <person name="Brannstrom I.O."/>
            <person name="Guillou S."/>
            <person name="Cros-Aarteil S."/>
            <person name="Calhoun S."/>
            <person name="Haridas S."/>
            <person name="Kuo A."/>
            <person name="Mondo S."/>
            <person name="Pangilinan J."/>
            <person name="Riley R."/>
            <person name="LaButti K."/>
            <person name="Andreopoulos B."/>
            <person name="Lipzen A."/>
            <person name="Chen C."/>
            <person name="Yan M."/>
            <person name="Daum C."/>
            <person name="Ng V."/>
            <person name="Clum A."/>
            <person name="Steindorff A."/>
            <person name="Ohm R.A."/>
            <person name="Martin F."/>
            <person name="Silar P."/>
            <person name="Natvig D.O."/>
            <person name="Lalanne C."/>
            <person name="Gautier V."/>
            <person name="Ament-Velasquez S.L."/>
            <person name="Kruys A."/>
            <person name="Hutchinson M.I."/>
            <person name="Powell A.J."/>
            <person name="Barry K."/>
            <person name="Miller A.N."/>
            <person name="Grigoriev I.V."/>
            <person name="Debuchy R."/>
            <person name="Gladieux P."/>
            <person name="Hiltunen Thoren M."/>
            <person name="Johannesson H."/>
        </authorList>
    </citation>
    <scope>NUCLEOTIDE SEQUENCE</scope>
    <source>
        <strain evidence="5">CBS 955.72</strain>
    </source>
</reference>
<evidence type="ECO:0008006" key="7">
    <source>
        <dbReference type="Google" id="ProtNLM"/>
    </source>
</evidence>
<evidence type="ECO:0000256" key="1">
    <source>
        <dbReference type="SAM" id="Coils"/>
    </source>
</evidence>
<dbReference type="InterPro" id="IPR011990">
    <property type="entry name" value="TPR-like_helical_dom_sf"/>
</dbReference>
<dbReference type="InterPro" id="IPR019734">
    <property type="entry name" value="TPR_rpt"/>
</dbReference>
<evidence type="ECO:0000256" key="2">
    <source>
        <dbReference type="SAM" id="MobiDB-lite"/>
    </source>
</evidence>
<gene>
    <name evidence="5" type="ORF">B0T25DRAFT_166748</name>
</gene>
<proteinExistence type="predicted"/>
<dbReference type="InterPro" id="IPR002182">
    <property type="entry name" value="NB-ARC"/>
</dbReference>
<evidence type="ECO:0000313" key="6">
    <source>
        <dbReference type="Proteomes" id="UP001275084"/>
    </source>
</evidence>
<dbReference type="EMBL" id="JAUIQD010000003">
    <property type="protein sequence ID" value="KAK3357688.1"/>
    <property type="molecule type" value="Genomic_DNA"/>
</dbReference>
<dbReference type="Proteomes" id="UP001275084">
    <property type="component" value="Unassembled WGS sequence"/>
</dbReference>
<dbReference type="Pfam" id="PF13424">
    <property type="entry name" value="TPR_12"/>
    <property type="match status" value="2"/>
</dbReference>
<dbReference type="Gene3D" id="3.40.50.300">
    <property type="entry name" value="P-loop containing nucleotide triphosphate hydrolases"/>
    <property type="match status" value="1"/>
</dbReference>
<dbReference type="SUPFAM" id="SSF48452">
    <property type="entry name" value="TPR-like"/>
    <property type="match status" value="2"/>
</dbReference>
<reference evidence="5" key="2">
    <citation type="submission" date="2023-06" db="EMBL/GenBank/DDBJ databases">
        <authorList>
            <consortium name="Lawrence Berkeley National Laboratory"/>
            <person name="Haridas S."/>
            <person name="Hensen N."/>
            <person name="Bonometti L."/>
            <person name="Westerberg I."/>
            <person name="Brannstrom I.O."/>
            <person name="Guillou S."/>
            <person name="Cros-Aarteil S."/>
            <person name="Calhoun S."/>
            <person name="Kuo A."/>
            <person name="Mondo S."/>
            <person name="Pangilinan J."/>
            <person name="Riley R."/>
            <person name="Labutti K."/>
            <person name="Andreopoulos B."/>
            <person name="Lipzen A."/>
            <person name="Chen C."/>
            <person name="Yanf M."/>
            <person name="Daum C."/>
            <person name="Ng V."/>
            <person name="Clum A."/>
            <person name="Steindorff A."/>
            <person name="Ohm R."/>
            <person name="Martin F."/>
            <person name="Silar P."/>
            <person name="Natvig D."/>
            <person name="Lalanne C."/>
            <person name="Gautier V."/>
            <person name="Ament-Velasquez S.L."/>
            <person name="Kruys A."/>
            <person name="Hutchinson M.I."/>
            <person name="Powell A.J."/>
            <person name="Barry K."/>
            <person name="Miller A.N."/>
            <person name="Grigoriev I.V."/>
            <person name="Debuchy R."/>
            <person name="Gladieux P."/>
            <person name="Thoren M.H."/>
            <person name="Johannesson H."/>
        </authorList>
    </citation>
    <scope>NUCLEOTIDE SEQUENCE</scope>
    <source>
        <strain evidence="5">CBS 955.72</strain>
    </source>
</reference>
<sequence>MAANQETAEPQLPPSRPPLEVLYPDPKDKSTETYIDIIAVHGLGSSVDWSWTWRDKSGQSPPVHWLRDLLPAIVPNARIIVYNYDSKWHSNAPKVRLQLCAEDLVQSVFAFCGGRVHRPVIFIGHSLGGLVIQHGLVHAHSTEAYTELPRRTVGFLPLGSPFLGSKMHTFANRAAQFMSLSGSHRGIIDELELNNPALVEKIEEFCQLPDMTAVTRCFFELYETDYGRRFRIPGMVTGMVVSEDSACVPGCERFPLQTDHLKLNKYSGPNDRSFLSVSEQIRKLYANANAVVHQRNTLKSLWSLKSEGAELLQVPQEGPHWLVPFGRNEGFVGRKAMIEQLLEVVAPDASTDNCQRTAIEGLGGVGKTHIALEAAFQVRDRYPDCSIFWVPAVGVTSFENAYREIGRRLGIEGIDQGRPDVTELVRDELSREDASMKWLLIIDNADDTELLFGNTKHIPLSEYLPFNKNGSILFTTRNREAAVKLGISEKSIIKATGLSSSEALEMLQMNLGEDQVGDAESTTNLLDFLTNLPLAIKQASAFMATTKITTARYLDMCQQSDKSTIKMLSKDFKDLGRYKGTKNPIAATWLISFDIITRDHPLASQYLQFLSFLGEKDIPAALLPPADDEIDAEEAIGILKAYAFLSQRQERQSFDIHRLVRLAMRNWVEERGEREACVTSVMKRLDVAFPFPNRGNMDIWLVCLPHVQAALEFREFVTDIPLKRGLLFNVAVAQSDLGKFTQAEQSYQEVFRLEELIGGEDHPGSSHTVHNHATVLGYLGRYEEAEERHRKAIAIMTKEYGKEHHDTLLAMNNLALDLFNRGKYKESEELSRELIELEERVLGKEDSVTLDSKNGLGNALALQGRAEEAEVIFRETLKLKEKVLGKEHFATLTSRNNLASILKMQKKYKEAERLQRQTVKLKEKTIGREHPDTIGSLSVLAHIIGAQGKFQEAEQMHRRVVELMDKVMGSEHPLTVIRRNDLEKLLYDKAAAEVAAD</sequence>
<dbReference type="SUPFAM" id="SSF52540">
    <property type="entry name" value="P-loop containing nucleoside triphosphate hydrolases"/>
    <property type="match status" value="1"/>
</dbReference>
<protein>
    <recommendedName>
        <fullName evidence="7">NB-ARC domain-containing protein</fullName>
    </recommendedName>
</protein>
<comment type="caution">
    <text evidence="5">The sequence shown here is derived from an EMBL/GenBank/DDBJ whole genome shotgun (WGS) entry which is preliminary data.</text>
</comment>
<dbReference type="GO" id="GO:0043531">
    <property type="term" value="F:ADP binding"/>
    <property type="evidence" value="ECO:0007669"/>
    <property type="project" value="InterPro"/>
</dbReference>
<keyword evidence="6" id="KW-1185">Reference proteome</keyword>
<dbReference type="PANTHER" id="PTHR46082:SF6">
    <property type="entry name" value="AAA+ ATPASE DOMAIN-CONTAINING PROTEIN-RELATED"/>
    <property type="match status" value="1"/>
</dbReference>
<dbReference type="Gene3D" id="3.40.50.1820">
    <property type="entry name" value="alpha/beta hydrolase"/>
    <property type="match status" value="1"/>
</dbReference>
<feature type="domain" description="NB-ARC" evidence="3">
    <location>
        <begin position="351"/>
        <end position="512"/>
    </location>
</feature>
<evidence type="ECO:0000259" key="3">
    <source>
        <dbReference type="Pfam" id="PF00931"/>
    </source>
</evidence>
<accession>A0AAJ0MGP4</accession>
<dbReference type="AlphaFoldDB" id="A0AAJ0MGP4"/>
<feature type="region of interest" description="Disordered" evidence="2">
    <location>
        <begin position="1"/>
        <end position="20"/>
    </location>
</feature>
<dbReference type="InterPro" id="IPR053137">
    <property type="entry name" value="NLR-like"/>
</dbReference>
<evidence type="ECO:0000313" key="5">
    <source>
        <dbReference type="EMBL" id="KAK3357688.1"/>
    </source>
</evidence>
<dbReference type="Gene3D" id="1.25.40.10">
    <property type="entry name" value="Tetratricopeptide repeat domain"/>
    <property type="match status" value="2"/>
</dbReference>
<feature type="coiled-coil region" evidence="1">
    <location>
        <begin position="820"/>
        <end position="847"/>
    </location>
</feature>
<keyword evidence="1" id="KW-0175">Coiled coil</keyword>
<feature type="domain" description="AB hydrolase-1" evidence="4">
    <location>
        <begin position="37"/>
        <end position="176"/>
    </location>
</feature>
<organism evidence="5 6">
    <name type="scientific">Lasiosphaeria hispida</name>
    <dbReference type="NCBI Taxonomy" id="260671"/>
    <lineage>
        <taxon>Eukaryota</taxon>
        <taxon>Fungi</taxon>
        <taxon>Dikarya</taxon>
        <taxon>Ascomycota</taxon>
        <taxon>Pezizomycotina</taxon>
        <taxon>Sordariomycetes</taxon>
        <taxon>Sordariomycetidae</taxon>
        <taxon>Sordariales</taxon>
        <taxon>Lasiosphaeriaceae</taxon>
        <taxon>Lasiosphaeria</taxon>
    </lineage>
</organism>
<dbReference type="Pfam" id="PF13374">
    <property type="entry name" value="TPR_10"/>
    <property type="match status" value="1"/>
</dbReference>
<dbReference type="PANTHER" id="PTHR46082">
    <property type="entry name" value="ATP/GTP-BINDING PROTEIN-RELATED"/>
    <property type="match status" value="1"/>
</dbReference>
<dbReference type="Pfam" id="PF00931">
    <property type="entry name" value="NB-ARC"/>
    <property type="match status" value="1"/>
</dbReference>
<dbReference type="InterPro" id="IPR027417">
    <property type="entry name" value="P-loop_NTPase"/>
</dbReference>
<evidence type="ECO:0000259" key="4">
    <source>
        <dbReference type="Pfam" id="PF12697"/>
    </source>
</evidence>
<dbReference type="Pfam" id="PF12697">
    <property type="entry name" value="Abhydrolase_6"/>
    <property type="match status" value="1"/>
</dbReference>
<dbReference type="InterPro" id="IPR000073">
    <property type="entry name" value="AB_hydrolase_1"/>
</dbReference>
<name>A0AAJ0MGP4_9PEZI</name>
<dbReference type="SUPFAM" id="SSF53474">
    <property type="entry name" value="alpha/beta-Hydrolases"/>
    <property type="match status" value="1"/>
</dbReference>
<dbReference type="SMART" id="SM00028">
    <property type="entry name" value="TPR"/>
    <property type="match status" value="6"/>
</dbReference>